<reference evidence="2 3" key="1">
    <citation type="submission" date="2019-04" db="EMBL/GenBank/DDBJ databases">
        <title>Chromosome genome assembly for Takifugu flavidus.</title>
        <authorList>
            <person name="Xiao S."/>
        </authorList>
    </citation>
    <scope>NUCLEOTIDE SEQUENCE [LARGE SCALE GENOMIC DNA]</scope>
    <source>
        <strain evidence="2">HTHZ2018</strain>
        <tissue evidence="2">Muscle</tissue>
    </source>
</reference>
<protein>
    <submittedName>
        <fullName evidence="2">Uncharacterized protein</fullName>
    </submittedName>
</protein>
<accession>A0A5C6NZS0</accession>
<evidence type="ECO:0000313" key="3">
    <source>
        <dbReference type="Proteomes" id="UP000324091"/>
    </source>
</evidence>
<keyword evidence="3" id="KW-1185">Reference proteome</keyword>
<evidence type="ECO:0000313" key="2">
    <source>
        <dbReference type="EMBL" id="TWW71297.1"/>
    </source>
</evidence>
<evidence type="ECO:0000256" key="1">
    <source>
        <dbReference type="SAM" id="MobiDB-lite"/>
    </source>
</evidence>
<feature type="region of interest" description="Disordered" evidence="1">
    <location>
        <begin position="101"/>
        <end position="138"/>
    </location>
</feature>
<proteinExistence type="predicted"/>
<dbReference type="EMBL" id="RHFK02000009">
    <property type="protein sequence ID" value="TWW71297.1"/>
    <property type="molecule type" value="Genomic_DNA"/>
</dbReference>
<name>A0A5C6NZS0_9TELE</name>
<sequence length="138" mass="14842">MGRRQRGDPSTDQDNSFLTAFLSLLSVESTQTGGACSSYVNANMREEVPSVPRSARHLNDDKCAAHSGNIESYRDIYQEPSPEPSVAVCITASLRLLTGGTGATILEPPPPGRSVQMRTLTDLPGLKKPSLNSLARQK</sequence>
<gene>
    <name evidence="2" type="ORF">D4764_17G0007800</name>
</gene>
<organism evidence="2 3">
    <name type="scientific">Takifugu flavidus</name>
    <name type="common">sansaifugu</name>
    <dbReference type="NCBI Taxonomy" id="433684"/>
    <lineage>
        <taxon>Eukaryota</taxon>
        <taxon>Metazoa</taxon>
        <taxon>Chordata</taxon>
        <taxon>Craniata</taxon>
        <taxon>Vertebrata</taxon>
        <taxon>Euteleostomi</taxon>
        <taxon>Actinopterygii</taxon>
        <taxon>Neopterygii</taxon>
        <taxon>Teleostei</taxon>
        <taxon>Neoteleostei</taxon>
        <taxon>Acanthomorphata</taxon>
        <taxon>Eupercaria</taxon>
        <taxon>Tetraodontiformes</taxon>
        <taxon>Tetradontoidea</taxon>
        <taxon>Tetraodontidae</taxon>
        <taxon>Takifugu</taxon>
    </lineage>
</organism>
<comment type="caution">
    <text evidence="2">The sequence shown here is derived from an EMBL/GenBank/DDBJ whole genome shotgun (WGS) entry which is preliminary data.</text>
</comment>
<dbReference type="Proteomes" id="UP000324091">
    <property type="component" value="Chromosome 17"/>
</dbReference>
<dbReference type="AlphaFoldDB" id="A0A5C6NZS0"/>